<evidence type="ECO:0000313" key="1">
    <source>
        <dbReference type="EMBL" id="EGJ35396.1"/>
    </source>
</evidence>
<dbReference type="EMBL" id="GL890820">
    <property type="protein sequence ID" value="EGJ35396.1"/>
    <property type="molecule type" value="Genomic_DNA"/>
</dbReference>
<dbReference type="Pfam" id="PF11848">
    <property type="entry name" value="DUF3368"/>
    <property type="match status" value="1"/>
</dbReference>
<organism evidence="1 2">
    <name type="scientific">Moorena producens 3L</name>
    <dbReference type="NCBI Taxonomy" id="489825"/>
    <lineage>
        <taxon>Bacteria</taxon>
        <taxon>Bacillati</taxon>
        <taxon>Cyanobacteriota</taxon>
        <taxon>Cyanophyceae</taxon>
        <taxon>Coleofasciculales</taxon>
        <taxon>Coleofasciculaceae</taxon>
        <taxon>Moorena</taxon>
    </lineage>
</organism>
<evidence type="ECO:0000313" key="2">
    <source>
        <dbReference type="Proteomes" id="UP000003959"/>
    </source>
</evidence>
<reference evidence="2" key="1">
    <citation type="journal article" date="2011" name="Proc. Natl. Acad. Sci. U.S.A.">
        <title>Genomic insights into the physiology and ecology of the marine filamentous cyanobacterium Lyngbya majuscula.</title>
        <authorList>
            <person name="Jones A.C."/>
            <person name="Monroe E.A."/>
            <person name="Podell S."/>
            <person name="Hess W.R."/>
            <person name="Klages S."/>
            <person name="Esquenazi E."/>
            <person name="Niessen S."/>
            <person name="Hoover H."/>
            <person name="Rothmann M."/>
            <person name="Lasken R.S."/>
            <person name="Yates J.R.III."/>
            <person name="Reinhardt R."/>
            <person name="Kube M."/>
            <person name="Burkart M.D."/>
            <person name="Allen E.E."/>
            <person name="Dorrestein P.C."/>
            <person name="Gerwick W.H."/>
            <person name="Gerwick L."/>
        </authorList>
    </citation>
    <scope>NUCLEOTIDE SEQUENCE [LARGE SCALE GENOMIC DNA]</scope>
    <source>
        <strain evidence="2">3L</strain>
    </source>
</reference>
<dbReference type="InterPro" id="IPR021799">
    <property type="entry name" value="PIN-like_prokaryotic"/>
</dbReference>
<dbReference type="HOGENOM" id="CLU_2862923_0_0_3"/>
<proteinExistence type="predicted"/>
<accession>F4XIT9</accession>
<dbReference type="AlphaFoldDB" id="F4XIT9"/>
<dbReference type="Proteomes" id="UP000003959">
    <property type="component" value="Unassembled WGS sequence"/>
</dbReference>
<dbReference type="eggNOG" id="COG2405">
    <property type="taxonomic scope" value="Bacteria"/>
</dbReference>
<protein>
    <recommendedName>
        <fullName evidence="3">PIN domain-containing protein</fullName>
    </recommendedName>
</protein>
<evidence type="ECO:0008006" key="3">
    <source>
        <dbReference type="Google" id="ProtNLM"/>
    </source>
</evidence>
<dbReference type="RefSeq" id="WP_008178093.1">
    <property type="nucleotide sequence ID" value="NZ_GL890820.1"/>
</dbReference>
<gene>
    <name evidence="1" type="ORF">LYNGBM3L_04580</name>
</gene>
<keyword evidence="2" id="KW-1185">Reference proteome</keyword>
<sequence length="64" mass="7109">MPNVIADTSPIQYLYQTNLLDLLPQLYGSVIVPQAVANELAALVFRLDYSTRMAVLKLAGELSW</sequence>
<name>F4XIT9_9CYAN</name>